<name>A0ACB8E702_9SAUR</name>
<keyword evidence="2" id="KW-1185">Reference proteome</keyword>
<dbReference type="Proteomes" id="UP000827872">
    <property type="component" value="Linkage Group LG10"/>
</dbReference>
<reference evidence="1" key="1">
    <citation type="submission" date="2021-08" db="EMBL/GenBank/DDBJ databases">
        <title>The first chromosome-level gecko genome reveals the dynamic sex chromosomes of Neotropical dwarf geckos (Sphaerodactylidae: Sphaerodactylus).</title>
        <authorList>
            <person name="Pinto B.J."/>
            <person name="Keating S.E."/>
            <person name="Gamble T."/>
        </authorList>
    </citation>
    <scope>NUCLEOTIDE SEQUENCE</scope>
    <source>
        <strain evidence="1">TG3544</strain>
    </source>
</reference>
<evidence type="ECO:0000313" key="2">
    <source>
        <dbReference type="Proteomes" id="UP000827872"/>
    </source>
</evidence>
<sequence>MNPKYYIEKIHTRSLKAQHIDKANIRGYFAFKLTDEKRILTDSVLHLTPKPNLLWLNGVSVAVGRRSG</sequence>
<accession>A0ACB8E702</accession>
<proteinExistence type="predicted"/>
<gene>
    <name evidence="1" type="ORF">K3G42_005634</name>
</gene>
<comment type="caution">
    <text evidence="1">The sequence shown here is derived from an EMBL/GenBank/DDBJ whole genome shotgun (WGS) entry which is preliminary data.</text>
</comment>
<organism evidence="1 2">
    <name type="scientific">Sphaerodactylus townsendi</name>
    <dbReference type="NCBI Taxonomy" id="933632"/>
    <lineage>
        <taxon>Eukaryota</taxon>
        <taxon>Metazoa</taxon>
        <taxon>Chordata</taxon>
        <taxon>Craniata</taxon>
        <taxon>Vertebrata</taxon>
        <taxon>Euteleostomi</taxon>
        <taxon>Lepidosauria</taxon>
        <taxon>Squamata</taxon>
        <taxon>Bifurcata</taxon>
        <taxon>Gekkota</taxon>
        <taxon>Sphaerodactylidae</taxon>
        <taxon>Sphaerodactylus</taxon>
    </lineage>
</organism>
<dbReference type="EMBL" id="CM037623">
    <property type="protein sequence ID" value="KAH7988078.1"/>
    <property type="molecule type" value="Genomic_DNA"/>
</dbReference>
<protein>
    <submittedName>
        <fullName evidence="1">Uncharacterized protein</fullName>
    </submittedName>
</protein>
<evidence type="ECO:0000313" key="1">
    <source>
        <dbReference type="EMBL" id="KAH7988078.1"/>
    </source>
</evidence>